<evidence type="ECO:0000256" key="7">
    <source>
        <dbReference type="ARBA" id="ARBA00022989"/>
    </source>
</evidence>
<keyword evidence="7 11" id="KW-1133">Transmembrane helix</keyword>
<feature type="transmembrane region" description="Helical" evidence="11">
    <location>
        <begin position="419"/>
        <end position="438"/>
    </location>
</feature>
<reference evidence="15" key="1">
    <citation type="submission" date="2007-06" db="EMBL/GenBank/DDBJ databases">
        <authorList>
            <person name="Walsh T.K."/>
            <person name="Skuce P.J."/>
            <person name="Jackson F."/>
            <person name="Wolstenholme A.J."/>
        </authorList>
    </citation>
    <scope>NUCLEOTIDE SEQUENCE</scope>
</reference>
<evidence type="ECO:0000256" key="5">
    <source>
        <dbReference type="ARBA" id="ARBA00022692"/>
    </source>
</evidence>
<dbReference type="GO" id="GO:0004888">
    <property type="term" value="F:transmembrane signaling receptor activity"/>
    <property type="evidence" value="ECO:0007669"/>
    <property type="project" value="InterPro"/>
</dbReference>
<name>A9XX28_HAECO</name>
<dbReference type="SUPFAM" id="SSF90112">
    <property type="entry name" value="Neurotransmitter-gated ion-channel transmembrane pore"/>
    <property type="match status" value="1"/>
</dbReference>
<evidence type="ECO:0000313" key="15">
    <source>
        <dbReference type="EMBL" id="ABV68895.1"/>
    </source>
</evidence>
<dbReference type="GO" id="GO:0005230">
    <property type="term" value="F:extracellular ligand-gated monoatomic ion channel activity"/>
    <property type="evidence" value="ECO:0007669"/>
    <property type="project" value="InterPro"/>
</dbReference>
<keyword evidence="5 11" id="KW-0812">Transmembrane</keyword>
<dbReference type="PRINTS" id="PR00253">
    <property type="entry name" value="GABAARECEPTR"/>
</dbReference>
<proteinExistence type="evidence at transcript level"/>
<evidence type="ECO:0000256" key="9">
    <source>
        <dbReference type="ARBA" id="ARBA00023136"/>
    </source>
</evidence>
<feature type="transmembrane region" description="Helical" evidence="11">
    <location>
        <begin position="320"/>
        <end position="343"/>
    </location>
</feature>
<dbReference type="EMBL" id="EU006789">
    <property type="protein sequence ID" value="ABV68895.1"/>
    <property type="molecule type" value="mRNA"/>
</dbReference>
<dbReference type="GO" id="GO:0005886">
    <property type="term" value="C:plasma membrane"/>
    <property type="evidence" value="ECO:0007669"/>
    <property type="project" value="UniProtKB-SubCell"/>
</dbReference>
<dbReference type="FunFam" id="2.70.170.10:FF:000038">
    <property type="entry name" value="Glutamate-gated chloride channel alpha"/>
    <property type="match status" value="1"/>
</dbReference>
<evidence type="ECO:0000256" key="12">
    <source>
        <dbReference type="SAM" id="MobiDB-lite"/>
    </source>
</evidence>
<feature type="transmembrane region" description="Helical" evidence="11">
    <location>
        <begin position="257"/>
        <end position="279"/>
    </location>
</feature>
<evidence type="ECO:0000256" key="4">
    <source>
        <dbReference type="ARBA" id="ARBA00022475"/>
    </source>
</evidence>
<evidence type="ECO:0000256" key="8">
    <source>
        <dbReference type="ARBA" id="ARBA00023065"/>
    </source>
</evidence>
<keyword evidence="10 11" id="KW-0407">Ion channel</keyword>
<dbReference type="Pfam" id="PF02932">
    <property type="entry name" value="Neur_chan_memb"/>
    <property type="match status" value="1"/>
</dbReference>
<dbReference type="SUPFAM" id="SSF63712">
    <property type="entry name" value="Nicotinic receptor ligand binding domain-like"/>
    <property type="match status" value="1"/>
</dbReference>
<dbReference type="OrthoDB" id="442503at2759"/>
<dbReference type="AlphaFoldDB" id="A9XX28"/>
<feature type="domain" description="Neurotransmitter-gated ion-channel ligand-binding" evidence="13">
    <location>
        <begin position="46"/>
        <end position="253"/>
    </location>
</feature>
<dbReference type="InterPro" id="IPR006029">
    <property type="entry name" value="Neurotrans-gated_channel_TM"/>
</dbReference>
<dbReference type="CDD" id="cd18993">
    <property type="entry name" value="LGIC_ECD_GluCl"/>
    <property type="match status" value="1"/>
</dbReference>
<evidence type="ECO:0000256" key="10">
    <source>
        <dbReference type="ARBA" id="ARBA00023303"/>
    </source>
</evidence>
<dbReference type="InterPro" id="IPR036719">
    <property type="entry name" value="Neuro-gated_channel_TM_sf"/>
</dbReference>
<dbReference type="InterPro" id="IPR018000">
    <property type="entry name" value="Neurotransmitter_ion_chnl_CS"/>
</dbReference>
<dbReference type="PROSITE" id="PS00236">
    <property type="entry name" value="NEUROTR_ION_CHANNEL"/>
    <property type="match status" value="1"/>
</dbReference>
<accession>A9XX28</accession>
<dbReference type="InterPro" id="IPR006202">
    <property type="entry name" value="Neur_chan_lig-bd"/>
</dbReference>
<dbReference type="InterPro" id="IPR006028">
    <property type="entry name" value="GABAA/Glycine_rcpt"/>
</dbReference>
<keyword evidence="9 11" id="KW-0472">Membrane</keyword>
<protein>
    <submittedName>
        <fullName evidence="15">Putative glutamate gated chloride channel subunit</fullName>
    </submittedName>
</protein>
<sequence>MRITLMELVLVLGSMSPTLQSDAASQTLSMSSSRNITVGEIMNVFINSSYDRRIRPPNRDSKGVNGPVMVKVNAYIRSISNIDFVRMQYNLQVTFRQLWQDSRLAYQNSFPNDKVPKFIIITEKDLIWTPDTFFLNEKQAHRHEIDKLNLLLRIYSNGSVMYSERLSLTLSCPMYLHKYPMDEQYCQMLLASYAFTTDDIVYQWEEQNPIQYHVLLNTSLPNFLLNAAETGECTSSTTTGEYSCLKVMFTMKRMFRFYLAQIYLPSTLLVVVSWVSFWLDRTAVPARVTLGVTTLLTMTTQAAAINNSLPPVSYIKAVDVWIGVCLAFIFAAVLEFAVLSYCASLMHVHEKCQKVAKEAHNENKSPMRGRQKRDDNKHPDLKPLQPSDTDRPSKRGLSFWQRWKVGADPPKMIDLKSRIIFPLFFIVFNVTYWTLYSFL</sequence>
<evidence type="ECO:0000259" key="14">
    <source>
        <dbReference type="Pfam" id="PF02932"/>
    </source>
</evidence>
<dbReference type="InterPro" id="IPR044721">
    <property type="entry name" value="GluCl_TM"/>
</dbReference>
<evidence type="ECO:0000256" key="1">
    <source>
        <dbReference type="ARBA" id="ARBA00004141"/>
    </source>
</evidence>
<dbReference type="Pfam" id="PF02931">
    <property type="entry name" value="Neur_chan_LBD"/>
    <property type="match status" value="1"/>
</dbReference>
<feature type="region of interest" description="Disordered" evidence="12">
    <location>
        <begin position="358"/>
        <end position="395"/>
    </location>
</feature>
<evidence type="ECO:0000256" key="6">
    <source>
        <dbReference type="ARBA" id="ARBA00022729"/>
    </source>
</evidence>
<comment type="subcellular location">
    <subcellularLocation>
        <location evidence="2">Cell membrane</location>
    </subcellularLocation>
    <subcellularLocation>
        <location evidence="1">Membrane</location>
        <topology evidence="1">Multi-pass membrane protein</topology>
    </subcellularLocation>
</comment>
<dbReference type="Gene3D" id="1.20.58.390">
    <property type="entry name" value="Neurotransmitter-gated ion-channel transmembrane domain"/>
    <property type="match status" value="1"/>
</dbReference>
<feature type="chain" id="PRO_5022253035" evidence="11">
    <location>
        <begin position="22"/>
        <end position="439"/>
    </location>
</feature>
<comment type="similarity">
    <text evidence="11">Belongs to the ligand-gated ion channel (TC 1.A.9) family.</text>
</comment>
<dbReference type="CDD" id="cd19062">
    <property type="entry name" value="LGIC_TM_GluCl"/>
    <property type="match status" value="1"/>
</dbReference>
<dbReference type="NCBIfam" id="TIGR00860">
    <property type="entry name" value="LIC"/>
    <property type="match status" value="1"/>
</dbReference>
<feature type="domain" description="Neurotransmitter-gated ion-channel transmembrane" evidence="14">
    <location>
        <begin position="262"/>
        <end position="379"/>
    </location>
</feature>
<dbReference type="InterPro" id="IPR006201">
    <property type="entry name" value="Neur_channel"/>
</dbReference>
<keyword evidence="3 11" id="KW-0813">Transport</keyword>
<keyword evidence="4" id="KW-1003">Cell membrane</keyword>
<evidence type="ECO:0000256" key="2">
    <source>
        <dbReference type="ARBA" id="ARBA00004236"/>
    </source>
</evidence>
<organism evidence="15">
    <name type="scientific">Haemonchus contortus</name>
    <name type="common">Barber pole worm</name>
    <dbReference type="NCBI Taxonomy" id="6289"/>
    <lineage>
        <taxon>Eukaryota</taxon>
        <taxon>Metazoa</taxon>
        <taxon>Ecdysozoa</taxon>
        <taxon>Nematoda</taxon>
        <taxon>Chromadorea</taxon>
        <taxon>Rhabditida</taxon>
        <taxon>Rhabditina</taxon>
        <taxon>Rhabditomorpha</taxon>
        <taxon>Strongyloidea</taxon>
        <taxon>Trichostrongylidae</taxon>
        <taxon>Haemonchus</taxon>
    </lineage>
</organism>
<keyword evidence="6 11" id="KW-0732">Signal</keyword>
<feature type="compositionally biased region" description="Basic and acidic residues" evidence="12">
    <location>
        <begin position="372"/>
        <end position="381"/>
    </location>
</feature>
<feature type="transmembrane region" description="Helical" evidence="11">
    <location>
        <begin position="286"/>
        <end position="305"/>
    </location>
</feature>
<dbReference type="InterPro" id="IPR038050">
    <property type="entry name" value="Neuro_actylchol_rec"/>
</dbReference>
<evidence type="ECO:0000256" key="11">
    <source>
        <dbReference type="RuleBase" id="RU000687"/>
    </source>
</evidence>
<evidence type="ECO:0000256" key="3">
    <source>
        <dbReference type="ARBA" id="ARBA00022448"/>
    </source>
</evidence>
<dbReference type="PANTHER" id="PTHR18945">
    <property type="entry name" value="NEUROTRANSMITTER GATED ION CHANNEL"/>
    <property type="match status" value="1"/>
</dbReference>
<dbReference type="Gene3D" id="2.70.170.10">
    <property type="entry name" value="Neurotransmitter-gated ion-channel ligand-binding domain"/>
    <property type="match status" value="1"/>
</dbReference>
<evidence type="ECO:0000259" key="13">
    <source>
        <dbReference type="Pfam" id="PF02931"/>
    </source>
</evidence>
<dbReference type="PRINTS" id="PR00252">
    <property type="entry name" value="NRIONCHANNEL"/>
</dbReference>
<dbReference type="InterPro" id="IPR036734">
    <property type="entry name" value="Neur_chan_lig-bd_sf"/>
</dbReference>
<keyword evidence="8 11" id="KW-0406">Ion transport</keyword>
<feature type="signal peptide" evidence="11">
    <location>
        <begin position="1"/>
        <end position="21"/>
    </location>
</feature>